<evidence type="ECO:0000259" key="2">
    <source>
        <dbReference type="SMART" id="SM00849"/>
    </source>
</evidence>
<dbReference type="InterPro" id="IPR001279">
    <property type="entry name" value="Metallo-B-lactamas"/>
</dbReference>
<evidence type="ECO:0000313" key="4">
    <source>
        <dbReference type="Proteomes" id="UP000286908"/>
    </source>
</evidence>
<dbReference type="CDD" id="cd07739">
    <property type="entry name" value="metallo-hydrolase-like_MBL-fold"/>
    <property type="match status" value="1"/>
</dbReference>
<gene>
    <name evidence="3" type="ORF">CKG00_12850</name>
</gene>
<dbReference type="EMBL" id="NRQY01000001">
    <property type="protein sequence ID" value="RUT67484.1"/>
    <property type="molecule type" value="Genomic_DNA"/>
</dbReference>
<dbReference type="PANTHER" id="PTHR42951">
    <property type="entry name" value="METALLO-BETA-LACTAMASE DOMAIN-CONTAINING"/>
    <property type="match status" value="1"/>
</dbReference>
<dbReference type="PANTHER" id="PTHR42951:SF14">
    <property type="entry name" value="METALLO-BETA-LACTAMASE SUPERFAMILY PROTEIN"/>
    <property type="match status" value="1"/>
</dbReference>
<comment type="caution">
    <text evidence="3">The sequence shown here is derived from an EMBL/GenBank/DDBJ whole genome shotgun (WGS) entry which is preliminary data.</text>
</comment>
<dbReference type="OrthoDB" id="8441428at2"/>
<keyword evidence="1" id="KW-0732">Signal</keyword>
<dbReference type="InterPro" id="IPR050855">
    <property type="entry name" value="NDM-1-like"/>
</dbReference>
<evidence type="ECO:0000256" key="1">
    <source>
        <dbReference type="SAM" id="SignalP"/>
    </source>
</evidence>
<dbReference type="Pfam" id="PF22036">
    <property type="entry name" value="MoaF_like"/>
    <property type="match status" value="1"/>
</dbReference>
<name>A0A433ZZC2_MORMO</name>
<dbReference type="InterPro" id="IPR012674">
    <property type="entry name" value="Calycin"/>
</dbReference>
<feature type="domain" description="Metallo-beta-lactamase" evidence="2">
    <location>
        <begin position="39"/>
        <end position="223"/>
    </location>
</feature>
<dbReference type="Gene3D" id="3.60.15.10">
    <property type="entry name" value="Ribonuclease Z/Hydroxyacylglutathione hydrolase-like"/>
    <property type="match status" value="1"/>
</dbReference>
<sequence>MKNMILGLLLTSSMLSSGGILAANMEVKVYNPQQASLFPVSSTLLTGKNEAILIDAQFQKNDAEKLVSLIKASNRKLTTIFISYNDPDYYFGLDTILNSFPDAKVISTAQTAYLISESKDEKLHVWKAALKSNAPDKLVTPTAIIGDKLTLEGQDIFIKRNPRDPSHIFLWIPSIKTIVAGVSVFDGTHVWTADTQGREGYNNWKAILDEMKKLSPEKVIPSHYIDKQTDYSPKSIDFTRQYISDFEKTTQSAKSSVELIAAMQSKYKNLSGVSNLEMSAKVAMNEMPWSVKQVFPAIGKTLEVKFGETVFDLTFHDNQIMSFIGTSGAFKGVKDKVSYRAVEVAERVYMVYWHEPSTGSNVVHIENFNNNKVYTNIAAKDGSFTHLVGSFTIKSK</sequence>
<dbReference type="SMART" id="SM00849">
    <property type="entry name" value="Lactamase_B"/>
    <property type="match status" value="1"/>
</dbReference>
<dbReference type="AlphaFoldDB" id="A0A433ZZC2"/>
<keyword evidence="3" id="KW-0378">Hydrolase</keyword>
<dbReference type="InterPro" id="IPR036866">
    <property type="entry name" value="RibonucZ/Hydroxyglut_hydro"/>
</dbReference>
<accession>A0A433ZZC2</accession>
<proteinExistence type="predicted"/>
<organism evidence="3 4">
    <name type="scientific">Morganella morganii</name>
    <name type="common">Proteus morganii</name>
    <dbReference type="NCBI Taxonomy" id="582"/>
    <lineage>
        <taxon>Bacteria</taxon>
        <taxon>Pseudomonadati</taxon>
        <taxon>Pseudomonadota</taxon>
        <taxon>Gammaproteobacteria</taxon>
        <taxon>Enterobacterales</taxon>
        <taxon>Morganellaceae</taxon>
        <taxon>Morganella</taxon>
    </lineage>
</organism>
<reference evidence="3 4" key="1">
    <citation type="submission" date="2017-08" db="EMBL/GenBank/DDBJ databases">
        <title>Draft genome sequence of pheromone producing symbiont Morganella morganii, of the female New Zealand grass grub Costelytra giveni.</title>
        <authorList>
            <person name="Laugraud A."/>
            <person name="Young S.D."/>
            <person name="Hurst M.H."/>
        </authorList>
    </citation>
    <scope>NUCLEOTIDE SEQUENCE [LARGE SCALE GENOMIC DNA]</scope>
    <source>
        <strain evidence="3 4">MMsCG</strain>
    </source>
</reference>
<dbReference type="Pfam" id="PF00753">
    <property type="entry name" value="Lactamase_B"/>
    <property type="match status" value="1"/>
</dbReference>
<dbReference type="InterPro" id="IPR053892">
    <property type="entry name" value="MoaF-like"/>
</dbReference>
<dbReference type="Proteomes" id="UP000286908">
    <property type="component" value="Unassembled WGS sequence"/>
</dbReference>
<dbReference type="SUPFAM" id="SSF56281">
    <property type="entry name" value="Metallo-hydrolase/oxidoreductase"/>
    <property type="match status" value="1"/>
</dbReference>
<evidence type="ECO:0000313" key="3">
    <source>
        <dbReference type="EMBL" id="RUT67484.1"/>
    </source>
</evidence>
<protein>
    <submittedName>
        <fullName evidence="3">MBL fold hydrolase</fullName>
    </submittedName>
</protein>
<feature type="signal peptide" evidence="1">
    <location>
        <begin position="1"/>
        <end position="22"/>
    </location>
</feature>
<feature type="chain" id="PRO_5019506954" evidence="1">
    <location>
        <begin position="23"/>
        <end position="396"/>
    </location>
</feature>
<dbReference type="Gene3D" id="2.40.128.20">
    <property type="match status" value="1"/>
</dbReference>
<dbReference type="GO" id="GO:0016787">
    <property type="term" value="F:hydrolase activity"/>
    <property type="evidence" value="ECO:0007669"/>
    <property type="project" value="UniProtKB-KW"/>
</dbReference>